<proteinExistence type="predicted"/>
<organism evidence="1 2">
    <name type="scientific">Batillaria attramentaria</name>
    <dbReference type="NCBI Taxonomy" id="370345"/>
    <lineage>
        <taxon>Eukaryota</taxon>
        <taxon>Metazoa</taxon>
        <taxon>Spiralia</taxon>
        <taxon>Lophotrochozoa</taxon>
        <taxon>Mollusca</taxon>
        <taxon>Gastropoda</taxon>
        <taxon>Caenogastropoda</taxon>
        <taxon>Sorbeoconcha</taxon>
        <taxon>Cerithioidea</taxon>
        <taxon>Batillariidae</taxon>
        <taxon>Batillaria</taxon>
    </lineage>
</organism>
<comment type="caution">
    <text evidence="1">The sequence shown here is derived from an EMBL/GenBank/DDBJ whole genome shotgun (WGS) entry which is preliminary data.</text>
</comment>
<gene>
    <name evidence="1" type="ORF">BaRGS_00032468</name>
</gene>
<keyword evidence="2" id="KW-1185">Reference proteome</keyword>
<accession>A0ABD0JNM2</accession>
<protein>
    <submittedName>
        <fullName evidence="1">Uncharacterized protein</fullName>
    </submittedName>
</protein>
<dbReference type="EMBL" id="JACVVK020000380">
    <property type="protein sequence ID" value="KAK7476275.1"/>
    <property type="molecule type" value="Genomic_DNA"/>
</dbReference>
<sequence>MTVFYGSLRSSLVKRQTDSKTGSRQAVLRRTGNLKRSIPVQQTERNFGLESTADRGFRFLSIRFAREMARASKRSRSLLFPPTDSSFTAWRLCANGYLH</sequence>
<evidence type="ECO:0000313" key="2">
    <source>
        <dbReference type="Proteomes" id="UP001519460"/>
    </source>
</evidence>
<reference evidence="1 2" key="1">
    <citation type="journal article" date="2023" name="Sci. Data">
        <title>Genome assembly of the Korean intertidal mud-creeper Batillaria attramentaria.</title>
        <authorList>
            <person name="Patra A.K."/>
            <person name="Ho P.T."/>
            <person name="Jun S."/>
            <person name="Lee S.J."/>
            <person name="Kim Y."/>
            <person name="Won Y.J."/>
        </authorList>
    </citation>
    <scope>NUCLEOTIDE SEQUENCE [LARGE SCALE GENOMIC DNA]</scope>
    <source>
        <strain evidence="1">Wonlab-2016</strain>
    </source>
</reference>
<evidence type="ECO:0000313" key="1">
    <source>
        <dbReference type="EMBL" id="KAK7476275.1"/>
    </source>
</evidence>
<name>A0ABD0JNM2_9CAEN</name>
<dbReference type="AlphaFoldDB" id="A0ABD0JNM2"/>
<dbReference type="Proteomes" id="UP001519460">
    <property type="component" value="Unassembled WGS sequence"/>
</dbReference>